<dbReference type="Proteomes" id="UP000297714">
    <property type="component" value="Unassembled WGS sequence"/>
</dbReference>
<dbReference type="EMBL" id="SRMQ01000015">
    <property type="protein sequence ID" value="TGJ75527.1"/>
    <property type="molecule type" value="Genomic_DNA"/>
</dbReference>
<dbReference type="PROSITE" id="PS51257">
    <property type="entry name" value="PROKAR_LIPOPROTEIN"/>
    <property type="match status" value="1"/>
</dbReference>
<keyword evidence="1" id="KW-0732">Signal</keyword>
<evidence type="ECO:0000313" key="2">
    <source>
        <dbReference type="EMBL" id="TGJ75527.1"/>
    </source>
</evidence>
<dbReference type="PANTHER" id="PTHR43649">
    <property type="entry name" value="ARABINOSE-BINDING PROTEIN-RELATED"/>
    <property type="match status" value="1"/>
</dbReference>
<feature type="chain" id="PRO_5038359842" evidence="1">
    <location>
        <begin position="20"/>
        <end position="465"/>
    </location>
</feature>
<dbReference type="Gene3D" id="3.40.190.10">
    <property type="entry name" value="Periplasmic binding protein-like II"/>
    <property type="match status" value="2"/>
</dbReference>
<keyword evidence="3" id="KW-1185">Reference proteome</keyword>
<feature type="signal peptide" evidence="1">
    <location>
        <begin position="1"/>
        <end position="19"/>
    </location>
</feature>
<gene>
    <name evidence="2" type="ORF">CAGA_23260</name>
</gene>
<dbReference type="InterPro" id="IPR050490">
    <property type="entry name" value="Bact_solute-bd_prot1"/>
</dbReference>
<protein>
    <submittedName>
        <fullName evidence="2">Uncharacterized protein</fullName>
    </submittedName>
</protein>
<evidence type="ECO:0000313" key="3">
    <source>
        <dbReference type="Proteomes" id="UP000297714"/>
    </source>
</evidence>
<sequence>MIMKKLICAMLAGIMLASAFSGCSPSDTAGGESSESGGVVTVNFWSAPQKVQYNFWTAKAKAFNETETKVNGKTINVKVQEMPESPSSEAGIQNAIVTGTVPAASENISRSFAATLASSGAVYDLQDEQWFKDAVAAKKMENIIAGWAIDSKQYVLPEYVNPMTWQWNAKALRALGFSKVPQTVDDLDAVLKAFVSNKSKMSEIGVTHTLYRTSLARNDQWWERWYDFQSPYMALSQKTTWVENGKLTLDRQGAIDTFELLGKFGNTIQTNEVTDAWTAENPPILLSVSSPWDIQTLRAAGKTYGMDGDYVFGPSLVKKAGDTPYNFADSKGIVLYKNSKISDEQHQGAVAFLKWVYSSENCTQSDVDWLKATTMIPVRGDISTNSAFADQLKQYPELKDLVEFSKYSIPCMASDKMTDIQTALTESGLSVYIQEVLKQEPLHAPDASKAVDSAFSAMKAAGNLS</sequence>
<dbReference type="AlphaFoldDB" id="A0A4Z0XYF1"/>
<dbReference type="OrthoDB" id="9808332at2"/>
<reference evidence="2 3" key="1">
    <citation type="submission" date="2019-04" db="EMBL/GenBank/DDBJ databases">
        <authorList>
            <person name="Poehlein A."/>
            <person name="Bengelsdorf F.R."/>
            <person name="Duerre P."/>
            <person name="Daniel R."/>
        </authorList>
    </citation>
    <scope>NUCLEOTIDE SEQUENCE [LARGE SCALE GENOMIC DNA]</scope>
    <source>
        <strain evidence="2 3">BS-1</strain>
    </source>
</reference>
<dbReference type="SUPFAM" id="SSF53850">
    <property type="entry name" value="Periplasmic binding protein-like II"/>
    <property type="match status" value="1"/>
</dbReference>
<accession>A0A4Z0XYF1</accession>
<proteinExistence type="predicted"/>
<dbReference type="PANTHER" id="PTHR43649:SF13">
    <property type="entry name" value="CARBOHYDRATE ABC TRANSPORTER SUBSTRATE-BINDING PROTEIN"/>
    <property type="match status" value="1"/>
</dbReference>
<name>A0A4Z0XYF1_9FIRM</name>
<comment type="caution">
    <text evidence="2">The sequence shown here is derived from an EMBL/GenBank/DDBJ whole genome shotgun (WGS) entry which is preliminary data.</text>
</comment>
<organism evidence="2 3">
    <name type="scientific">Caproiciproducens galactitolivorans</name>
    <dbReference type="NCBI Taxonomy" id="642589"/>
    <lineage>
        <taxon>Bacteria</taxon>
        <taxon>Bacillati</taxon>
        <taxon>Bacillota</taxon>
        <taxon>Clostridia</taxon>
        <taxon>Eubacteriales</taxon>
        <taxon>Acutalibacteraceae</taxon>
        <taxon>Caproiciproducens</taxon>
    </lineage>
</organism>
<evidence type="ECO:0000256" key="1">
    <source>
        <dbReference type="SAM" id="SignalP"/>
    </source>
</evidence>